<dbReference type="HAMAP" id="MF_00528">
    <property type="entry name" value="Maf"/>
    <property type="match status" value="1"/>
</dbReference>
<sequence>MTQIYLASKSKARRKLLQGLGLKFKVIPTGVKEIRVVKGISFARLVKMNALNKAIAAAEKIKSGVVIGADTICVQDGRIFGKPRDLKDAKVMLKRLSTKPQWLYTGIAVVDKPPHQLSKKNEGKINWCGGKDKQRIMLDYERTKVYMDKLTDKEIDRYFVKLSPLGMAGSFDIQGKGAIFIRRIEGCFYNVVGLPIRKLYLMLKKLNIKIFAFILFYCSIVLLSSGCSTEYNIVTGEQEVFYYSTDKEVAMGQAIAKEVEKEYKQVGDPLIQKRVEDIGKKIAAVSDRKEIDYHFMVLDDDEVNAFSLPGGYVYVNKGLVDKVESDDELAAVLGHEIGHIVARHSIKKLQALQGYSILRLLVAVAPSSGEIGNAADIAFAELLLGYSREDELLADQLGARYIKLAGYDPHGMITFLKKLQEINRRKPLQPKSYFKTHPYVPDRIRAVKQELGERVNFDDYINIEQNTHK</sequence>
<evidence type="ECO:0000256" key="3">
    <source>
        <dbReference type="ARBA" id="ARBA00022723"/>
    </source>
</evidence>
<comment type="function">
    <text evidence="8">Nucleoside triphosphate pyrophosphatase. May have a dual role in cell division arrest and in preventing the incorporation of modified nucleotides into cellular nucleic acids.</text>
</comment>
<comment type="caution">
    <text evidence="10">The sequence shown here is derived from an EMBL/GenBank/DDBJ whole genome shotgun (WGS) entry which is preliminary data.</text>
</comment>
<accession>A0A2G9YL25</accession>
<evidence type="ECO:0000313" key="11">
    <source>
        <dbReference type="Proteomes" id="UP000231292"/>
    </source>
</evidence>
<evidence type="ECO:0000256" key="1">
    <source>
        <dbReference type="ARBA" id="ARBA00001947"/>
    </source>
</evidence>
<organism evidence="10 11">
    <name type="scientific">Candidatus Sherwoodlollariibacterium unditelluris</name>
    <dbReference type="NCBI Taxonomy" id="1974757"/>
    <lineage>
        <taxon>Bacteria</taxon>
        <taxon>Pseudomonadati</taxon>
        <taxon>Candidatus Omnitrophota</taxon>
        <taxon>Candidatus Sherwoodlollariibacterium</taxon>
    </lineage>
</organism>
<name>A0A2G9YL25_9BACT</name>
<keyword evidence="6" id="KW-0482">Metalloprotease</keyword>
<dbReference type="PANTHER" id="PTHR22726:SF1">
    <property type="entry name" value="METALLOENDOPEPTIDASE OMA1, MITOCHONDRIAL"/>
    <property type="match status" value="1"/>
</dbReference>
<proteinExistence type="inferred from homology"/>
<dbReference type="NCBIfam" id="TIGR00172">
    <property type="entry name" value="maf"/>
    <property type="match status" value="1"/>
</dbReference>
<dbReference type="GO" id="GO:0016020">
    <property type="term" value="C:membrane"/>
    <property type="evidence" value="ECO:0007669"/>
    <property type="project" value="TreeGrafter"/>
</dbReference>
<comment type="cofactor">
    <cofactor evidence="8">
        <name>a divalent metal cation</name>
        <dbReference type="ChEBI" id="CHEBI:60240"/>
    </cofactor>
</comment>
<dbReference type="EC" id="3.6.1.9" evidence="8"/>
<comment type="catalytic activity">
    <reaction evidence="8">
        <text>a 2'-deoxyribonucleoside 5'-triphosphate + H2O = a 2'-deoxyribonucleoside 5'-phosphate + diphosphate + H(+)</text>
        <dbReference type="Rhea" id="RHEA:44644"/>
        <dbReference type="ChEBI" id="CHEBI:15377"/>
        <dbReference type="ChEBI" id="CHEBI:15378"/>
        <dbReference type="ChEBI" id="CHEBI:33019"/>
        <dbReference type="ChEBI" id="CHEBI:61560"/>
        <dbReference type="ChEBI" id="CHEBI:65317"/>
        <dbReference type="EC" id="3.6.1.9"/>
    </reaction>
</comment>
<dbReference type="InterPro" id="IPR001915">
    <property type="entry name" value="Peptidase_M48"/>
</dbReference>
<keyword evidence="3" id="KW-0479">Metal-binding</keyword>
<comment type="subcellular location">
    <subcellularLocation>
        <location evidence="8">Cytoplasm</location>
    </subcellularLocation>
</comment>
<keyword evidence="2" id="KW-0645">Protease</keyword>
<dbReference type="Gene3D" id="3.90.950.10">
    <property type="match status" value="1"/>
</dbReference>
<dbReference type="InterPro" id="IPR003697">
    <property type="entry name" value="Maf-like"/>
</dbReference>
<dbReference type="InterPro" id="IPR051156">
    <property type="entry name" value="Mito/Outer_Membr_Metalloprot"/>
</dbReference>
<comment type="catalytic activity">
    <reaction evidence="8">
        <text>a ribonucleoside 5'-triphosphate + H2O = a ribonucleoside 5'-phosphate + diphosphate + H(+)</text>
        <dbReference type="Rhea" id="RHEA:23996"/>
        <dbReference type="ChEBI" id="CHEBI:15377"/>
        <dbReference type="ChEBI" id="CHEBI:15378"/>
        <dbReference type="ChEBI" id="CHEBI:33019"/>
        <dbReference type="ChEBI" id="CHEBI:58043"/>
        <dbReference type="ChEBI" id="CHEBI:61557"/>
        <dbReference type="EC" id="3.6.1.9"/>
    </reaction>
</comment>
<dbReference type="Proteomes" id="UP000231292">
    <property type="component" value="Unassembled WGS sequence"/>
</dbReference>
<dbReference type="GO" id="GO:0051603">
    <property type="term" value="P:proteolysis involved in protein catabolic process"/>
    <property type="evidence" value="ECO:0007669"/>
    <property type="project" value="TreeGrafter"/>
</dbReference>
<feature type="active site" description="Proton acceptor" evidence="8">
    <location>
        <position position="70"/>
    </location>
</feature>
<evidence type="ECO:0000256" key="8">
    <source>
        <dbReference type="HAMAP-Rule" id="MF_00528"/>
    </source>
</evidence>
<dbReference type="InterPro" id="IPR029001">
    <property type="entry name" value="ITPase-like_fam"/>
</dbReference>
<comment type="similarity">
    <text evidence="8">Belongs to the Maf family.</text>
</comment>
<keyword evidence="5" id="KW-0862">Zinc</keyword>
<dbReference type="Pfam" id="PF01435">
    <property type="entry name" value="Peptidase_M48"/>
    <property type="match status" value="1"/>
</dbReference>
<comment type="cofactor">
    <cofactor evidence="1">
        <name>Zn(2+)</name>
        <dbReference type="ChEBI" id="CHEBI:29105"/>
    </cofactor>
</comment>
<dbReference type="AlphaFoldDB" id="A0A2G9YL25"/>
<evidence type="ECO:0000313" key="10">
    <source>
        <dbReference type="EMBL" id="PIP19413.1"/>
    </source>
</evidence>
<dbReference type="GO" id="GO:0047429">
    <property type="term" value="F:nucleoside triphosphate diphosphatase activity"/>
    <property type="evidence" value="ECO:0007669"/>
    <property type="project" value="UniProtKB-EC"/>
</dbReference>
<dbReference type="SUPFAM" id="SSF52972">
    <property type="entry name" value="ITPase-like"/>
    <property type="match status" value="1"/>
</dbReference>
<keyword evidence="8" id="KW-0963">Cytoplasm</keyword>
<dbReference type="PANTHER" id="PTHR22726">
    <property type="entry name" value="METALLOENDOPEPTIDASE OMA1"/>
    <property type="match status" value="1"/>
</dbReference>
<dbReference type="GO" id="GO:0005737">
    <property type="term" value="C:cytoplasm"/>
    <property type="evidence" value="ECO:0007669"/>
    <property type="project" value="UniProtKB-SubCell"/>
</dbReference>
<comment type="caution">
    <text evidence="8">Lacks conserved residue(s) required for the propagation of feature annotation.</text>
</comment>
<dbReference type="CDD" id="cd07333">
    <property type="entry name" value="M48C_bepA_like"/>
    <property type="match status" value="1"/>
</dbReference>
<evidence type="ECO:0000256" key="5">
    <source>
        <dbReference type="ARBA" id="ARBA00022833"/>
    </source>
</evidence>
<dbReference type="Pfam" id="PF02545">
    <property type="entry name" value="Maf"/>
    <property type="match status" value="1"/>
</dbReference>
<evidence type="ECO:0000256" key="4">
    <source>
        <dbReference type="ARBA" id="ARBA00022801"/>
    </source>
</evidence>
<evidence type="ECO:0000256" key="2">
    <source>
        <dbReference type="ARBA" id="ARBA00022670"/>
    </source>
</evidence>
<dbReference type="GO" id="GO:0046872">
    <property type="term" value="F:metal ion binding"/>
    <property type="evidence" value="ECO:0007669"/>
    <property type="project" value="UniProtKB-KW"/>
</dbReference>
<dbReference type="CDD" id="cd00555">
    <property type="entry name" value="Maf"/>
    <property type="match status" value="1"/>
</dbReference>
<reference evidence="10 11" key="1">
    <citation type="submission" date="2017-09" db="EMBL/GenBank/DDBJ databases">
        <title>Depth-based differentiation of microbial function through sediment-hosted aquifers and enrichment of novel symbionts in the deep terrestrial subsurface.</title>
        <authorList>
            <person name="Probst A.J."/>
            <person name="Ladd B."/>
            <person name="Jarett J.K."/>
            <person name="Geller-Mcgrath D.E."/>
            <person name="Sieber C.M."/>
            <person name="Emerson J.B."/>
            <person name="Anantharaman K."/>
            <person name="Thomas B.C."/>
            <person name="Malmstrom R."/>
            <person name="Stieglmeier M."/>
            <person name="Klingl A."/>
            <person name="Woyke T."/>
            <person name="Ryan C.M."/>
            <person name="Banfield J.F."/>
        </authorList>
    </citation>
    <scope>NUCLEOTIDE SEQUENCE [LARGE SCALE GENOMIC DNA]</scope>
    <source>
        <strain evidence="10">CG23_combo_of_CG06-09_8_20_14_all_41_10</strain>
    </source>
</reference>
<feature type="domain" description="Peptidase M48" evidence="9">
    <location>
        <begin position="272"/>
        <end position="449"/>
    </location>
</feature>
<dbReference type="EMBL" id="PCRK01000067">
    <property type="protein sequence ID" value="PIP19413.1"/>
    <property type="molecule type" value="Genomic_DNA"/>
</dbReference>
<gene>
    <name evidence="10" type="primary">maf</name>
    <name evidence="10" type="ORF">COX41_02990</name>
</gene>
<evidence type="ECO:0000256" key="6">
    <source>
        <dbReference type="ARBA" id="ARBA00023049"/>
    </source>
</evidence>
<evidence type="ECO:0000256" key="7">
    <source>
        <dbReference type="ARBA" id="ARBA00023080"/>
    </source>
</evidence>
<keyword evidence="4 8" id="KW-0378">Hydrolase</keyword>
<protein>
    <recommendedName>
        <fullName evidence="8">Nucleoside triphosphate pyrophosphatase</fullName>
        <ecNumber evidence="8">3.6.1.9</ecNumber>
    </recommendedName>
    <alternativeName>
        <fullName evidence="8">Nucleotide pyrophosphatase</fullName>
        <shortName evidence="8">Nucleotide PPase</shortName>
    </alternativeName>
</protein>
<dbReference type="GO" id="GO:0004222">
    <property type="term" value="F:metalloendopeptidase activity"/>
    <property type="evidence" value="ECO:0007669"/>
    <property type="project" value="InterPro"/>
</dbReference>
<dbReference type="GO" id="GO:0009117">
    <property type="term" value="P:nucleotide metabolic process"/>
    <property type="evidence" value="ECO:0007669"/>
    <property type="project" value="UniProtKB-KW"/>
</dbReference>
<keyword evidence="7 8" id="KW-0546">Nucleotide metabolism</keyword>
<dbReference type="Gene3D" id="3.30.2010.10">
    <property type="entry name" value="Metalloproteases ('zincins'), catalytic domain"/>
    <property type="match status" value="1"/>
</dbReference>
<evidence type="ECO:0000259" key="9">
    <source>
        <dbReference type="Pfam" id="PF01435"/>
    </source>
</evidence>